<dbReference type="OrthoDB" id="14911at2759"/>
<accession>A0A3L6RWH6</accession>
<organism evidence="2 3">
    <name type="scientific">Panicum miliaceum</name>
    <name type="common">Proso millet</name>
    <name type="synonym">Broomcorn millet</name>
    <dbReference type="NCBI Taxonomy" id="4540"/>
    <lineage>
        <taxon>Eukaryota</taxon>
        <taxon>Viridiplantae</taxon>
        <taxon>Streptophyta</taxon>
        <taxon>Embryophyta</taxon>
        <taxon>Tracheophyta</taxon>
        <taxon>Spermatophyta</taxon>
        <taxon>Magnoliopsida</taxon>
        <taxon>Liliopsida</taxon>
        <taxon>Poales</taxon>
        <taxon>Poaceae</taxon>
        <taxon>PACMAD clade</taxon>
        <taxon>Panicoideae</taxon>
        <taxon>Panicodae</taxon>
        <taxon>Paniceae</taxon>
        <taxon>Panicinae</taxon>
        <taxon>Panicum</taxon>
        <taxon>Panicum sect. Panicum</taxon>
    </lineage>
</organism>
<evidence type="ECO:0000259" key="1">
    <source>
        <dbReference type="Pfam" id="PF12357"/>
    </source>
</evidence>
<feature type="domain" description="Phospholipase D C-terminal" evidence="1">
    <location>
        <begin position="12"/>
        <end position="49"/>
    </location>
</feature>
<evidence type="ECO:0000313" key="3">
    <source>
        <dbReference type="Proteomes" id="UP000275267"/>
    </source>
</evidence>
<gene>
    <name evidence="2" type="ORF">C2845_PM09G13730</name>
</gene>
<dbReference type="InterPro" id="IPR024632">
    <property type="entry name" value="PLipase_D_C"/>
</dbReference>
<dbReference type="EMBL" id="PQIB02000006">
    <property type="protein sequence ID" value="RLN11307.1"/>
    <property type="molecule type" value="Genomic_DNA"/>
</dbReference>
<sequence length="65" mass="7405">MSLWAEHIGGIEESFTRPESLECMRQVRHIGQKNWDQFFSSHVTKIKGHGGLDRVEALGSPCHRS</sequence>
<dbReference type="AlphaFoldDB" id="A0A3L6RWH6"/>
<dbReference type="STRING" id="4540.A0A3L6RWH6"/>
<dbReference type="Proteomes" id="UP000275267">
    <property type="component" value="Unassembled WGS sequence"/>
</dbReference>
<proteinExistence type="predicted"/>
<keyword evidence="3" id="KW-1185">Reference proteome</keyword>
<evidence type="ECO:0000313" key="2">
    <source>
        <dbReference type="EMBL" id="RLN11307.1"/>
    </source>
</evidence>
<comment type="caution">
    <text evidence="2">The sequence shown here is derived from an EMBL/GenBank/DDBJ whole genome shotgun (WGS) entry which is preliminary data.</text>
</comment>
<name>A0A3L6RWH6_PANMI</name>
<dbReference type="Pfam" id="PF12357">
    <property type="entry name" value="PLD_C"/>
    <property type="match status" value="1"/>
</dbReference>
<protein>
    <submittedName>
        <fullName evidence="2">Phospholipase D beta 1-like</fullName>
    </submittedName>
</protein>
<reference evidence="3" key="1">
    <citation type="journal article" date="2019" name="Nat. Commun.">
        <title>The genome of broomcorn millet.</title>
        <authorList>
            <person name="Zou C."/>
            <person name="Miki D."/>
            <person name="Li D."/>
            <person name="Tang Q."/>
            <person name="Xiao L."/>
            <person name="Rajput S."/>
            <person name="Deng P."/>
            <person name="Jia W."/>
            <person name="Huang R."/>
            <person name="Zhang M."/>
            <person name="Sun Y."/>
            <person name="Hu J."/>
            <person name="Fu X."/>
            <person name="Schnable P.S."/>
            <person name="Li F."/>
            <person name="Zhang H."/>
            <person name="Feng B."/>
            <person name="Zhu X."/>
            <person name="Liu R."/>
            <person name="Schnable J.C."/>
            <person name="Zhu J.-K."/>
            <person name="Zhang H."/>
        </authorList>
    </citation>
    <scope>NUCLEOTIDE SEQUENCE [LARGE SCALE GENOMIC DNA]</scope>
</reference>